<name>A0A8J3QD02_9ACTN</name>
<keyword evidence="4 5" id="KW-0472">Membrane</keyword>
<feature type="transmembrane region" description="Helical" evidence="5">
    <location>
        <begin position="239"/>
        <end position="258"/>
    </location>
</feature>
<sequence>MIIELLRACHPVPTAAVTALSGLLAVGLGQPPGTAALAAATIGLSQLSIGWANDAIDAPRDRAVGRADKPLVRRTDLVRTVKNAAWIAGALTLLAGFAWGWPRGALVVVGLIGAQLYNWPLKATVASIVPYLICFAALPAFLAPDVPLWLIAAAALLGGGAHLINAIPDLEADRVTGIRGLPQRLGARPSLLLASLLLLVTTVVIIAGASPPAWASVLGLLASAALPAVGWFAPPRVTFRAVIVVAGIDVGLLLLSGAL</sequence>
<dbReference type="InterPro" id="IPR000537">
    <property type="entry name" value="UbiA_prenyltransferase"/>
</dbReference>
<dbReference type="Proteomes" id="UP000612899">
    <property type="component" value="Unassembled WGS sequence"/>
</dbReference>
<evidence type="ECO:0000256" key="2">
    <source>
        <dbReference type="ARBA" id="ARBA00022692"/>
    </source>
</evidence>
<accession>A0A8J3QD02</accession>
<protein>
    <submittedName>
        <fullName evidence="6">Membrane protein</fullName>
    </submittedName>
</protein>
<comment type="caution">
    <text evidence="6">The sequence shown here is derived from an EMBL/GenBank/DDBJ whole genome shotgun (WGS) entry which is preliminary data.</text>
</comment>
<gene>
    <name evidence="6" type="ORF">Rhe02_64520</name>
</gene>
<reference evidence="6" key="1">
    <citation type="submission" date="2021-01" db="EMBL/GenBank/DDBJ databases">
        <title>Whole genome shotgun sequence of Rhizocola hellebori NBRC 109834.</title>
        <authorList>
            <person name="Komaki H."/>
            <person name="Tamura T."/>
        </authorList>
    </citation>
    <scope>NUCLEOTIDE SEQUENCE</scope>
    <source>
        <strain evidence="6">NBRC 109834</strain>
    </source>
</reference>
<evidence type="ECO:0000256" key="3">
    <source>
        <dbReference type="ARBA" id="ARBA00022989"/>
    </source>
</evidence>
<feature type="transmembrane region" description="Helical" evidence="5">
    <location>
        <begin position="213"/>
        <end position="232"/>
    </location>
</feature>
<dbReference type="Pfam" id="PF01040">
    <property type="entry name" value="UbiA"/>
    <property type="match status" value="1"/>
</dbReference>
<evidence type="ECO:0000256" key="1">
    <source>
        <dbReference type="ARBA" id="ARBA00004141"/>
    </source>
</evidence>
<dbReference type="GO" id="GO:0016765">
    <property type="term" value="F:transferase activity, transferring alkyl or aryl (other than methyl) groups"/>
    <property type="evidence" value="ECO:0007669"/>
    <property type="project" value="InterPro"/>
</dbReference>
<comment type="subcellular location">
    <subcellularLocation>
        <location evidence="1">Membrane</location>
        <topology evidence="1">Multi-pass membrane protein</topology>
    </subcellularLocation>
</comment>
<feature type="transmembrane region" description="Helical" evidence="5">
    <location>
        <begin position="84"/>
        <end position="102"/>
    </location>
</feature>
<dbReference type="EMBL" id="BONY01000048">
    <property type="protein sequence ID" value="GIH08385.1"/>
    <property type="molecule type" value="Genomic_DNA"/>
</dbReference>
<organism evidence="6 7">
    <name type="scientific">Rhizocola hellebori</name>
    <dbReference type="NCBI Taxonomy" id="1392758"/>
    <lineage>
        <taxon>Bacteria</taxon>
        <taxon>Bacillati</taxon>
        <taxon>Actinomycetota</taxon>
        <taxon>Actinomycetes</taxon>
        <taxon>Micromonosporales</taxon>
        <taxon>Micromonosporaceae</taxon>
        <taxon>Rhizocola</taxon>
    </lineage>
</organism>
<evidence type="ECO:0000313" key="6">
    <source>
        <dbReference type="EMBL" id="GIH08385.1"/>
    </source>
</evidence>
<dbReference type="Gene3D" id="1.20.120.1780">
    <property type="entry name" value="UbiA prenyltransferase"/>
    <property type="match status" value="1"/>
</dbReference>
<keyword evidence="3 5" id="KW-1133">Transmembrane helix</keyword>
<dbReference type="RefSeq" id="WP_203912134.1">
    <property type="nucleotide sequence ID" value="NZ_BONY01000048.1"/>
</dbReference>
<proteinExistence type="predicted"/>
<keyword evidence="7" id="KW-1185">Reference proteome</keyword>
<feature type="transmembrane region" description="Helical" evidence="5">
    <location>
        <begin position="148"/>
        <end position="168"/>
    </location>
</feature>
<feature type="transmembrane region" description="Helical" evidence="5">
    <location>
        <begin position="123"/>
        <end position="142"/>
    </location>
</feature>
<evidence type="ECO:0000256" key="5">
    <source>
        <dbReference type="SAM" id="Phobius"/>
    </source>
</evidence>
<dbReference type="AlphaFoldDB" id="A0A8J3QD02"/>
<keyword evidence="2 5" id="KW-0812">Transmembrane</keyword>
<feature type="transmembrane region" description="Helical" evidence="5">
    <location>
        <begin position="189"/>
        <end position="207"/>
    </location>
</feature>
<evidence type="ECO:0000313" key="7">
    <source>
        <dbReference type="Proteomes" id="UP000612899"/>
    </source>
</evidence>
<dbReference type="InterPro" id="IPR044878">
    <property type="entry name" value="UbiA_sf"/>
</dbReference>
<dbReference type="Gene3D" id="1.10.357.140">
    <property type="entry name" value="UbiA prenyltransferase"/>
    <property type="match status" value="1"/>
</dbReference>
<evidence type="ECO:0000256" key="4">
    <source>
        <dbReference type="ARBA" id="ARBA00023136"/>
    </source>
</evidence>
<dbReference type="GO" id="GO:0016020">
    <property type="term" value="C:membrane"/>
    <property type="evidence" value="ECO:0007669"/>
    <property type="project" value="UniProtKB-SubCell"/>
</dbReference>